<evidence type="ECO:0000256" key="1">
    <source>
        <dbReference type="SAM" id="Phobius"/>
    </source>
</evidence>
<sequence>MSVLAVLLASIGVADLVRRWKIGSGVLVAVAGLLLLGAGWHTVWLAALLTVVLVVWVVAAGHDSSAGVTLLGVVVVLLVVSSGWWTFDDVPARGWYDDLPIPRLADVPIDRAALGLGVVLFLSTAANVVVRRVLQATGPQVLAQGAELKGGRVLGPLERWFVLACALSGNLAAIAIVVAAKGILRFPEISRDNADGLRAEYVLVGSFVSWGLALVFVPLF</sequence>
<feature type="transmembrane region" description="Helical" evidence="1">
    <location>
        <begin position="160"/>
        <end position="180"/>
    </location>
</feature>
<feature type="transmembrane region" description="Helical" evidence="1">
    <location>
        <begin position="201"/>
        <end position="219"/>
    </location>
</feature>
<keyword evidence="1" id="KW-1133">Transmembrane helix</keyword>
<feature type="transmembrane region" description="Helical" evidence="1">
    <location>
        <begin position="43"/>
        <end position="61"/>
    </location>
</feature>
<organism evidence="2 3">
    <name type="scientific">Aeromicrobium endophyticum</name>
    <dbReference type="NCBI Taxonomy" id="2292704"/>
    <lineage>
        <taxon>Bacteria</taxon>
        <taxon>Bacillati</taxon>
        <taxon>Actinomycetota</taxon>
        <taxon>Actinomycetes</taxon>
        <taxon>Propionibacteriales</taxon>
        <taxon>Nocardioidaceae</taxon>
        <taxon>Aeromicrobium</taxon>
    </lineage>
</organism>
<dbReference type="AlphaFoldDB" id="A0A371P252"/>
<keyword evidence="1" id="KW-0812">Transmembrane</keyword>
<evidence type="ECO:0000313" key="3">
    <source>
        <dbReference type="Proteomes" id="UP000265581"/>
    </source>
</evidence>
<feature type="transmembrane region" description="Helical" evidence="1">
    <location>
        <begin position="68"/>
        <end position="87"/>
    </location>
</feature>
<dbReference type="OrthoDB" id="4715924at2"/>
<proteinExistence type="predicted"/>
<keyword evidence="1" id="KW-0472">Membrane</keyword>
<dbReference type="EMBL" id="QUBR01000002">
    <property type="protein sequence ID" value="REK69688.1"/>
    <property type="molecule type" value="Genomic_DNA"/>
</dbReference>
<name>A0A371P252_9ACTN</name>
<accession>A0A371P252</accession>
<comment type="caution">
    <text evidence="2">The sequence shown here is derived from an EMBL/GenBank/DDBJ whole genome shotgun (WGS) entry which is preliminary data.</text>
</comment>
<keyword evidence="3" id="KW-1185">Reference proteome</keyword>
<evidence type="ECO:0000313" key="2">
    <source>
        <dbReference type="EMBL" id="REK69688.1"/>
    </source>
</evidence>
<reference evidence="2 3" key="1">
    <citation type="submission" date="2018-08" db="EMBL/GenBank/DDBJ databases">
        <title>Aeromicrobium sp. M2KJ-4, whole genome shotgun sequence.</title>
        <authorList>
            <person name="Tuo L."/>
        </authorList>
    </citation>
    <scope>NUCLEOTIDE SEQUENCE [LARGE SCALE GENOMIC DNA]</scope>
    <source>
        <strain evidence="2 3">M2KJ-4</strain>
    </source>
</reference>
<protein>
    <submittedName>
        <fullName evidence="2">Uncharacterized protein</fullName>
    </submittedName>
</protein>
<gene>
    <name evidence="2" type="ORF">DX116_10810</name>
</gene>
<dbReference type="Proteomes" id="UP000265581">
    <property type="component" value="Unassembled WGS sequence"/>
</dbReference>
<dbReference type="RefSeq" id="WP_119704288.1">
    <property type="nucleotide sequence ID" value="NZ_JBHSOI010000002.1"/>
</dbReference>